<dbReference type="AlphaFoldDB" id="A0A077WVA6"/>
<feature type="compositionally biased region" description="Low complexity" evidence="1">
    <location>
        <begin position="407"/>
        <end position="455"/>
    </location>
</feature>
<feature type="region of interest" description="Disordered" evidence="1">
    <location>
        <begin position="357"/>
        <end position="455"/>
    </location>
</feature>
<feature type="compositionally biased region" description="Acidic residues" evidence="1">
    <location>
        <begin position="205"/>
        <end position="217"/>
    </location>
</feature>
<reference evidence="2" key="1">
    <citation type="journal article" date="2014" name="Genome Announc.">
        <title>De novo whole-genome sequence and genome annotation of Lichtheimia ramosa.</title>
        <authorList>
            <person name="Linde J."/>
            <person name="Schwartze V."/>
            <person name="Binder U."/>
            <person name="Lass-Florl C."/>
            <person name="Voigt K."/>
            <person name="Horn F."/>
        </authorList>
    </citation>
    <scope>NUCLEOTIDE SEQUENCE</scope>
    <source>
        <strain evidence="2">JMRC FSU:6197</strain>
    </source>
</reference>
<name>A0A077WVA6_9FUNG</name>
<organism evidence="2">
    <name type="scientific">Lichtheimia ramosa</name>
    <dbReference type="NCBI Taxonomy" id="688394"/>
    <lineage>
        <taxon>Eukaryota</taxon>
        <taxon>Fungi</taxon>
        <taxon>Fungi incertae sedis</taxon>
        <taxon>Mucoromycota</taxon>
        <taxon>Mucoromycotina</taxon>
        <taxon>Mucoromycetes</taxon>
        <taxon>Mucorales</taxon>
        <taxon>Lichtheimiaceae</taxon>
        <taxon>Lichtheimia</taxon>
    </lineage>
</organism>
<feature type="region of interest" description="Disordered" evidence="1">
    <location>
        <begin position="194"/>
        <end position="217"/>
    </location>
</feature>
<protein>
    <submittedName>
        <fullName evidence="2">Uncharacterized protein</fullName>
    </submittedName>
</protein>
<dbReference type="EMBL" id="LK023338">
    <property type="protein sequence ID" value="CDS10647.1"/>
    <property type="molecule type" value="Genomic_DNA"/>
</dbReference>
<evidence type="ECO:0000313" key="2">
    <source>
        <dbReference type="EMBL" id="CDS10647.1"/>
    </source>
</evidence>
<proteinExistence type="predicted"/>
<sequence>MEFIDKYFRVCDCMFFGCTGCMRIPEPNADIIKSCSPLSRTPASRNVVGAAPLPTTCADDHVSVLPPVGVLSSVGASASSPVVRFAGAASVCEEGVSVSGGGILSVGDGASFSAVEQSAGGVSALVSAGDEGVSVSGARGVSLGDGPSFSDVVEPAGDVSALPFAGDDGVAVRGDVGASLSGVDSSRGEGAVVLPASPAAATNANDDDDEDDDDDDDDEELAFLFYHLSIEDEHDDDTTMVHLDRRNFAPHPYDMEIDVDVWPLPPSPEELAVLSLLSLAPLAPLILPSSDPIPMEAEDLPPTITYQAATPPPSSSPMPSSMQTTILSPVINPTTNLDPSAAITTATMTTIATTAASPPLPIRIPTPTLRPRTTRPPTPLAFTPRVTSTRQPVINEDMPPPPPRPPRASSSRSTRSAVTPATTTTSATPSSSSSSTTATTTTAPTTTTNVPATANDHIGSDMQAILRQLGIIP</sequence>
<gene>
    <name evidence="2" type="ORF">LRAMOSA11133</name>
</gene>
<evidence type="ECO:0000256" key="1">
    <source>
        <dbReference type="SAM" id="MobiDB-lite"/>
    </source>
</evidence>
<accession>A0A077WVA6</accession>